<feature type="region of interest" description="Disordered" evidence="1">
    <location>
        <begin position="352"/>
        <end position="382"/>
    </location>
</feature>
<dbReference type="OrthoDB" id="60092at2759"/>
<evidence type="ECO:0000313" key="3">
    <source>
        <dbReference type="Proteomes" id="UP000075714"/>
    </source>
</evidence>
<dbReference type="Pfam" id="PF04139">
    <property type="entry name" value="Rad9"/>
    <property type="match status" value="1"/>
</dbReference>
<dbReference type="GO" id="GO:0000076">
    <property type="term" value="P:DNA replication checkpoint signaling"/>
    <property type="evidence" value="ECO:0007669"/>
    <property type="project" value="TreeGrafter"/>
</dbReference>
<dbReference type="InterPro" id="IPR007268">
    <property type="entry name" value="Rad9/Ddc1"/>
</dbReference>
<feature type="compositionally biased region" description="Low complexity" evidence="1">
    <location>
        <begin position="273"/>
        <end position="284"/>
    </location>
</feature>
<dbReference type="EMBL" id="LSYV01000003">
    <property type="protein sequence ID" value="KXZ55702.1"/>
    <property type="molecule type" value="Genomic_DNA"/>
</dbReference>
<name>A0A150H157_GONPE</name>
<dbReference type="GO" id="GO:0006281">
    <property type="term" value="P:DNA repair"/>
    <property type="evidence" value="ECO:0007669"/>
    <property type="project" value="TreeGrafter"/>
</dbReference>
<gene>
    <name evidence="2" type="ORF">GPECTOR_2g1252</name>
</gene>
<dbReference type="PANTHER" id="PTHR15237">
    <property type="entry name" value="DNA REPAIR PROTEIN RAD9"/>
    <property type="match status" value="1"/>
</dbReference>
<feature type="compositionally biased region" description="Low complexity" evidence="1">
    <location>
        <begin position="411"/>
        <end position="423"/>
    </location>
</feature>
<sequence length="433" mass="43717">MAIFRSVKISQIDFVLDDAAAKLQATVYTEPEGLIKRYSFNCLDGEVLQATVDRDAYPTVVIAEASELEKLLSSFQHTLDEITLIANPVSAAALANGHKACEIRSFVDPLKAGQESALLTSLTLDTRSVFTSYSHASPDAADVTFNVRDFRAMAALCTALGADVALRLEGAGAPLLVEPHFRGLAEGSETDFSAMLVLSTLTDSQLGPEHQQNNALAAQQQPQHPDARQQARTMTGTTAVPGQQPLPSPYQDPNEERTEQGMDWEAGGGRAGAAGAAAAASDGVTGAGSGRRRLPQRPGNTQGADGGLSPAAPSAARAAYAAAAAAEGLPPAVTGGGYGAAGAPFADAAPLPTGSVGGGGPPGGTGAGGGHPLDPRRAAGAVASGVTGPGPVAMAHQDYVQFRGVAPVTGGVAAAASSHGADSQDPEGLPGMR</sequence>
<accession>A0A150H157</accession>
<protein>
    <recommendedName>
        <fullName evidence="4">Cell cycle checkpoint control protein RAD9A</fullName>
    </recommendedName>
</protein>
<evidence type="ECO:0000313" key="2">
    <source>
        <dbReference type="EMBL" id="KXZ55702.1"/>
    </source>
</evidence>
<comment type="caution">
    <text evidence="2">The sequence shown here is derived from an EMBL/GenBank/DDBJ whole genome shotgun (WGS) entry which is preliminary data.</text>
</comment>
<evidence type="ECO:0008006" key="4">
    <source>
        <dbReference type="Google" id="ProtNLM"/>
    </source>
</evidence>
<proteinExistence type="predicted"/>
<dbReference type="AlphaFoldDB" id="A0A150H157"/>
<dbReference type="STRING" id="33097.A0A150H157"/>
<organism evidence="2 3">
    <name type="scientific">Gonium pectorale</name>
    <name type="common">Green alga</name>
    <dbReference type="NCBI Taxonomy" id="33097"/>
    <lineage>
        <taxon>Eukaryota</taxon>
        <taxon>Viridiplantae</taxon>
        <taxon>Chlorophyta</taxon>
        <taxon>core chlorophytes</taxon>
        <taxon>Chlorophyceae</taxon>
        <taxon>CS clade</taxon>
        <taxon>Chlamydomonadales</taxon>
        <taxon>Volvocaceae</taxon>
        <taxon>Gonium</taxon>
    </lineage>
</organism>
<dbReference type="PANTHER" id="PTHR15237:SF0">
    <property type="entry name" value="CELL CYCLE CHECKPOINT CONTROL PROTEIN"/>
    <property type="match status" value="1"/>
</dbReference>
<feature type="compositionally biased region" description="Low complexity" evidence="1">
    <location>
        <begin position="210"/>
        <end position="232"/>
    </location>
</feature>
<feature type="compositionally biased region" description="Gly residues" evidence="1">
    <location>
        <begin position="355"/>
        <end position="371"/>
    </location>
</feature>
<dbReference type="Gene3D" id="3.70.10.10">
    <property type="match status" value="1"/>
</dbReference>
<feature type="region of interest" description="Disordered" evidence="1">
    <location>
        <begin position="206"/>
        <end position="312"/>
    </location>
</feature>
<dbReference type="GO" id="GO:0071479">
    <property type="term" value="P:cellular response to ionizing radiation"/>
    <property type="evidence" value="ECO:0007669"/>
    <property type="project" value="TreeGrafter"/>
</dbReference>
<dbReference type="GO" id="GO:0030896">
    <property type="term" value="C:checkpoint clamp complex"/>
    <property type="evidence" value="ECO:0007669"/>
    <property type="project" value="InterPro"/>
</dbReference>
<dbReference type="GO" id="GO:0031573">
    <property type="term" value="P:mitotic intra-S DNA damage checkpoint signaling"/>
    <property type="evidence" value="ECO:0007669"/>
    <property type="project" value="TreeGrafter"/>
</dbReference>
<keyword evidence="3" id="KW-1185">Reference proteome</keyword>
<reference evidence="3" key="1">
    <citation type="journal article" date="2016" name="Nat. Commun.">
        <title>The Gonium pectorale genome demonstrates co-option of cell cycle regulation during the evolution of multicellularity.</title>
        <authorList>
            <person name="Hanschen E.R."/>
            <person name="Marriage T.N."/>
            <person name="Ferris P.J."/>
            <person name="Hamaji T."/>
            <person name="Toyoda A."/>
            <person name="Fujiyama A."/>
            <person name="Neme R."/>
            <person name="Noguchi H."/>
            <person name="Minakuchi Y."/>
            <person name="Suzuki M."/>
            <person name="Kawai-Toyooka H."/>
            <person name="Smith D.R."/>
            <person name="Sparks H."/>
            <person name="Anderson J."/>
            <person name="Bakaric R."/>
            <person name="Luria V."/>
            <person name="Karger A."/>
            <person name="Kirschner M.W."/>
            <person name="Durand P.M."/>
            <person name="Michod R.E."/>
            <person name="Nozaki H."/>
            <person name="Olson B.J."/>
        </authorList>
    </citation>
    <scope>NUCLEOTIDE SEQUENCE [LARGE SCALE GENOMIC DNA]</scope>
    <source>
        <strain evidence="3">NIES-2863</strain>
    </source>
</reference>
<evidence type="ECO:0000256" key="1">
    <source>
        <dbReference type="SAM" id="MobiDB-lite"/>
    </source>
</evidence>
<dbReference type="Proteomes" id="UP000075714">
    <property type="component" value="Unassembled WGS sequence"/>
</dbReference>
<feature type="region of interest" description="Disordered" evidence="1">
    <location>
        <begin position="411"/>
        <end position="433"/>
    </location>
</feature>